<feature type="domain" description="OmpR/PhoB-type" evidence="4">
    <location>
        <begin position="3"/>
        <end position="101"/>
    </location>
</feature>
<dbReference type="RefSeq" id="WP_182531665.1">
    <property type="nucleotide sequence ID" value="NZ_JACGXL010000004.1"/>
</dbReference>
<dbReference type="SMART" id="SM00862">
    <property type="entry name" value="Trans_reg_C"/>
    <property type="match status" value="1"/>
</dbReference>
<evidence type="ECO:0000313" key="6">
    <source>
        <dbReference type="Proteomes" id="UP000550401"/>
    </source>
</evidence>
<organism evidence="5 6">
    <name type="scientific">Dokdonella fugitiva</name>
    <dbReference type="NCBI Taxonomy" id="328517"/>
    <lineage>
        <taxon>Bacteria</taxon>
        <taxon>Pseudomonadati</taxon>
        <taxon>Pseudomonadota</taxon>
        <taxon>Gammaproteobacteria</taxon>
        <taxon>Lysobacterales</taxon>
        <taxon>Rhodanobacteraceae</taxon>
        <taxon>Dokdonella</taxon>
    </lineage>
</organism>
<keyword evidence="3" id="KW-1133">Transmembrane helix</keyword>
<evidence type="ECO:0000313" key="5">
    <source>
        <dbReference type="EMBL" id="MBA8888625.1"/>
    </source>
</evidence>
<keyword evidence="1 2" id="KW-0238">DNA-binding</keyword>
<evidence type="ECO:0000256" key="2">
    <source>
        <dbReference type="PROSITE-ProRule" id="PRU01091"/>
    </source>
</evidence>
<dbReference type="InterPro" id="IPR036388">
    <property type="entry name" value="WH-like_DNA-bd_sf"/>
</dbReference>
<dbReference type="Gene3D" id="1.25.40.10">
    <property type="entry name" value="Tetratricopeptide repeat domain"/>
    <property type="match status" value="1"/>
</dbReference>
<dbReference type="Gene3D" id="1.10.10.10">
    <property type="entry name" value="Winged helix-like DNA-binding domain superfamily/Winged helix DNA-binding domain"/>
    <property type="match status" value="1"/>
</dbReference>
<dbReference type="InterPro" id="IPR011990">
    <property type="entry name" value="TPR-like_helical_dom_sf"/>
</dbReference>
<evidence type="ECO:0000256" key="3">
    <source>
        <dbReference type="SAM" id="Phobius"/>
    </source>
</evidence>
<dbReference type="Pfam" id="PF00486">
    <property type="entry name" value="Trans_reg_C"/>
    <property type="match status" value="1"/>
</dbReference>
<dbReference type="CDD" id="cd00383">
    <property type="entry name" value="trans_reg_C"/>
    <property type="match status" value="1"/>
</dbReference>
<dbReference type="PROSITE" id="PS51755">
    <property type="entry name" value="OMPR_PHOB"/>
    <property type="match status" value="1"/>
</dbReference>
<sequence length="783" mass="82208">MTRTFLRFGDDRIDIAARELWRGDRRIDLPPTVFDCIAYLATHRDRAVGRDELVAAVWGKTAVSDTMLGKAILAARRAIGDTAEAQAILRTVPRYGYRWVAPTEEVDAGAAAATPPAVAQAPSPGAMAPVAAPTRRHGLAALVAAVAIGLALATGWFAARHAREADAPRADAAAPARGDAIAVLPADVLAGSDDEWLRLGLMDLLATRLRAHGVAVMPSDSVVRVVAGSRGSDEAAQRLSGSAALRSLVLPAVRRSGHDWVVRAELADVGGARRAVQAEADNPIAATDRAAQQLLALLGRAQAGDAPPDADIGLTELLQRTDAARLAENLELARSLIEHAPPALRDLPEVRERAVRIDLRAGRFDAARTAIAALLERVTAESDPVMHARLLENLCVADLRSGRLPDARRACDAAIGLLDGRGEPIALGRAYNDRGILEAREGHADAALADFSRSRVALTLGGDPLLLAQLDGNESTVQMAHGRPAEALPTLVRAGETFRRFGMVNEFITSIVNQIGSHLMLLQPLDALKASDAGWAEHARITDPQVRSAFEAARADTLAANGRIAEARAVLDALIHRTDPPVDAAQVGHARAIEARLDLALGDASTAAVLARDAVDALDGAGDEADRADAWLTLVRALHAGEATAATTQSVAFATWAKDTDDPRVRVRVELARAATAADAGTASAAFDAALAGVDGRSELVADVATAYGNDLIAAGRLDAAAVVAGRVARAAEQDFDCALLQVRLYRALGQASAWRAALAHARELAGERPIPESLQRLAPAAD</sequence>
<dbReference type="InterPro" id="IPR016032">
    <property type="entry name" value="Sig_transdc_resp-reg_C-effctor"/>
</dbReference>
<dbReference type="AlphaFoldDB" id="A0A839EXZ4"/>
<proteinExistence type="predicted"/>
<protein>
    <submittedName>
        <fullName evidence="5">DNA-binding winged helix-turn-helix (WHTH) protein/tetratricopeptide (TPR) repeat protein</fullName>
    </submittedName>
</protein>
<dbReference type="GO" id="GO:0000160">
    <property type="term" value="P:phosphorelay signal transduction system"/>
    <property type="evidence" value="ECO:0007669"/>
    <property type="project" value="InterPro"/>
</dbReference>
<dbReference type="EMBL" id="JACGXL010000004">
    <property type="protein sequence ID" value="MBA8888625.1"/>
    <property type="molecule type" value="Genomic_DNA"/>
</dbReference>
<dbReference type="InterPro" id="IPR001867">
    <property type="entry name" value="OmpR/PhoB-type_DNA-bd"/>
</dbReference>
<keyword evidence="3" id="KW-0472">Membrane</keyword>
<dbReference type="GO" id="GO:0006355">
    <property type="term" value="P:regulation of DNA-templated transcription"/>
    <property type="evidence" value="ECO:0007669"/>
    <property type="project" value="InterPro"/>
</dbReference>
<dbReference type="GO" id="GO:0003677">
    <property type="term" value="F:DNA binding"/>
    <property type="evidence" value="ECO:0007669"/>
    <property type="project" value="UniProtKB-UniRule"/>
</dbReference>
<dbReference type="Proteomes" id="UP000550401">
    <property type="component" value="Unassembled WGS sequence"/>
</dbReference>
<reference evidence="5 6" key="1">
    <citation type="submission" date="2020-07" db="EMBL/GenBank/DDBJ databases">
        <title>Genomic Encyclopedia of Type Strains, Phase IV (KMG-V): Genome sequencing to study the core and pangenomes of soil and plant-associated prokaryotes.</title>
        <authorList>
            <person name="Whitman W."/>
        </authorList>
    </citation>
    <scope>NUCLEOTIDE SEQUENCE [LARGE SCALE GENOMIC DNA]</scope>
    <source>
        <strain evidence="5 6">RH2WT43</strain>
    </source>
</reference>
<keyword evidence="6" id="KW-1185">Reference proteome</keyword>
<feature type="transmembrane region" description="Helical" evidence="3">
    <location>
        <begin position="139"/>
        <end position="159"/>
    </location>
</feature>
<accession>A0A839EXZ4</accession>
<name>A0A839EXZ4_9GAMM</name>
<gene>
    <name evidence="5" type="ORF">FHW12_002858</name>
</gene>
<comment type="caution">
    <text evidence="5">The sequence shown here is derived from an EMBL/GenBank/DDBJ whole genome shotgun (WGS) entry which is preliminary data.</text>
</comment>
<dbReference type="SUPFAM" id="SSF48452">
    <property type="entry name" value="TPR-like"/>
    <property type="match status" value="1"/>
</dbReference>
<feature type="DNA-binding region" description="OmpR/PhoB-type" evidence="2">
    <location>
        <begin position="3"/>
        <end position="101"/>
    </location>
</feature>
<evidence type="ECO:0000259" key="4">
    <source>
        <dbReference type="PROSITE" id="PS51755"/>
    </source>
</evidence>
<dbReference type="SUPFAM" id="SSF46894">
    <property type="entry name" value="C-terminal effector domain of the bipartite response regulators"/>
    <property type="match status" value="1"/>
</dbReference>
<evidence type="ECO:0000256" key="1">
    <source>
        <dbReference type="ARBA" id="ARBA00023125"/>
    </source>
</evidence>
<keyword evidence="3" id="KW-0812">Transmembrane</keyword>